<dbReference type="InterPro" id="IPR000600">
    <property type="entry name" value="ROK"/>
</dbReference>
<evidence type="ECO:0000256" key="1">
    <source>
        <dbReference type="ARBA" id="ARBA00006479"/>
    </source>
</evidence>
<comment type="similarity">
    <text evidence="1">Belongs to the ROK (NagC/XylR) family.</text>
</comment>
<dbReference type="AlphaFoldDB" id="A0A2N1PU99"/>
<sequence length="324" mass="33766">MTRETRCMGLDLGGTNIKFGLVAPDGTCSEFHSVPTPSGSGPQAITEQLAALISEAASKASSQNLEIHGVGIGVPALTDSFNGILLNAPNLKIQNYPIAKAVQDICSIPVWIDNDANAMLEGEAWLGSAQGLNHAILLTLGTGVGGAILSSGEVNRGYRGVAGEIGHMVIDINGSKCGCGNHGCFEQYASATALVRIAREILRFNGNKNKTSLVDNENLCARDIFSASTGGDSVARYATDQFSEYLGIGIANLVNIFNPEAVILSGGVVNAGAPLFDSVRTVVDKHTFKEDACAVSIIPATFGDKGGVLGAARIAYRRLEDQGQ</sequence>
<dbReference type="InterPro" id="IPR043129">
    <property type="entry name" value="ATPase_NBD"/>
</dbReference>
<accession>A0A2N1PU99</accession>
<dbReference type="Pfam" id="PF00480">
    <property type="entry name" value="ROK"/>
    <property type="match status" value="1"/>
</dbReference>
<reference evidence="2 3" key="1">
    <citation type="journal article" date="2017" name="ISME J.">
        <title>Potential for microbial H2 and metal transformations associated with novel bacteria and archaea in deep terrestrial subsurface sediments.</title>
        <authorList>
            <person name="Hernsdorf A.W."/>
            <person name="Amano Y."/>
            <person name="Miyakawa K."/>
            <person name="Ise K."/>
            <person name="Suzuki Y."/>
            <person name="Anantharaman K."/>
            <person name="Probst A."/>
            <person name="Burstein D."/>
            <person name="Thomas B.C."/>
            <person name="Banfield J.F."/>
        </authorList>
    </citation>
    <scope>NUCLEOTIDE SEQUENCE [LARGE SCALE GENOMIC DNA]</scope>
    <source>
        <strain evidence="2">HGW-Wallbacteria-1</strain>
    </source>
</reference>
<gene>
    <name evidence="2" type="ORF">CVV64_00295</name>
</gene>
<name>A0A2N1PU99_9BACT</name>
<evidence type="ECO:0000313" key="2">
    <source>
        <dbReference type="EMBL" id="PKK91900.1"/>
    </source>
</evidence>
<dbReference type="InterPro" id="IPR049874">
    <property type="entry name" value="ROK_cs"/>
</dbReference>
<evidence type="ECO:0008006" key="4">
    <source>
        <dbReference type="Google" id="ProtNLM"/>
    </source>
</evidence>
<dbReference type="Proteomes" id="UP000233256">
    <property type="component" value="Unassembled WGS sequence"/>
</dbReference>
<protein>
    <recommendedName>
        <fullName evidence="4">Glucokinase</fullName>
    </recommendedName>
</protein>
<dbReference type="PANTHER" id="PTHR18964:SF149">
    <property type="entry name" value="BIFUNCTIONAL UDP-N-ACETYLGLUCOSAMINE 2-EPIMERASE_N-ACETYLMANNOSAMINE KINASE"/>
    <property type="match status" value="1"/>
</dbReference>
<comment type="caution">
    <text evidence="2">The sequence shown here is derived from an EMBL/GenBank/DDBJ whole genome shotgun (WGS) entry which is preliminary data.</text>
</comment>
<evidence type="ECO:0000313" key="3">
    <source>
        <dbReference type="Proteomes" id="UP000233256"/>
    </source>
</evidence>
<dbReference type="PANTHER" id="PTHR18964">
    <property type="entry name" value="ROK (REPRESSOR, ORF, KINASE) FAMILY"/>
    <property type="match status" value="1"/>
</dbReference>
<dbReference type="PROSITE" id="PS01125">
    <property type="entry name" value="ROK"/>
    <property type="match status" value="1"/>
</dbReference>
<proteinExistence type="inferred from homology"/>
<dbReference type="EMBL" id="PGXC01000001">
    <property type="protein sequence ID" value="PKK91900.1"/>
    <property type="molecule type" value="Genomic_DNA"/>
</dbReference>
<dbReference type="Gene3D" id="3.30.420.40">
    <property type="match status" value="2"/>
</dbReference>
<organism evidence="2 3">
    <name type="scientific">Candidatus Wallbacteria bacterium HGW-Wallbacteria-1</name>
    <dbReference type="NCBI Taxonomy" id="2013854"/>
    <lineage>
        <taxon>Bacteria</taxon>
        <taxon>Candidatus Walliibacteriota</taxon>
    </lineage>
</organism>
<dbReference type="SUPFAM" id="SSF53067">
    <property type="entry name" value="Actin-like ATPase domain"/>
    <property type="match status" value="1"/>
</dbReference>